<protein>
    <submittedName>
        <fullName evidence="1">Uncharacterized protein</fullName>
    </submittedName>
</protein>
<proteinExistence type="predicted"/>
<evidence type="ECO:0000313" key="1">
    <source>
        <dbReference type="EMBL" id="TYH91023.1"/>
    </source>
</evidence>
<sequence length="99" mass="10606">MMNAGAPMVVQSKARIAAGATISAAKGHRNRVDPALIQELDRREGDRLLDSALMACRQCIDGLDSGAGQILPESSKRCCGARRERQKPKGFLPQCKSLG</sequence>
<gene>
    <name evidence="1" type="ORF">ES332_A13G088900v1</name>
</gene>
<name>A0A5D2MI11_GOSTO</name>
<reference evidence="1 2" key="1">
    <citation type="submission" date="2019-07" db="EMBL/GenBank/DDBJ databases">
        <title>WGS assembly of Gossypium tomentosum.</title>
        <authorList>
            <person name="Chen Z.J."/>
            <person name="Sreedasyam A."/>
            <person name="Ando A."/>
            <person name="Song Q."/>
            <person name="De L."/>
            <person name="Hulse-Kemp A."/>
            <person name="Ding M."/>
            <person name="Ye W."/>
            <person name="Kirkbride R."/>
            <person name="Jenkins J."/>
            <person name="Plott C."/>
            <person name="Lovell J."/>
            <person name="Lin Y.-M."/>
            <person name="Vaughn R."/>
            <person name="Liu B."/>
            <person name="Li W."/>
            <person name="Simpson S."/>
            <person name="Scheffler B."/>
            <person name="Saski C."/>
            <person name="Grover C."/>
            <person name="Hu G."/>
            <person name="Conover J."/>
            <person name="Carlson J."/>
            <person name="Shu S."/>
            <person name="Boston L."/>
            <person name="Williams M."/>
            <person name="Peterson D."/>
            <person name="Mcgee K."/>
            <person name="Jones D."/>
            <person name="Wendel J."/>
            <person name="Stelly D."/>
            <person name="Grimwood J."/>
            <person name="Schmutz J."/>
        </authorList>
    </citation>
    <scope>NUCLEOTIDE SEQUENCE [LARGE SCALE GENOMIC DNA]</scope>
    <source>
        <strain evidence="1">7179.01</strain>
    </source>
</reference>
<evidence type="ECO:0000313" key="2">
    <source>
        <dbReference type="Proteomes" id="UP000322667"/>
    </source>
</evidence>
<keyword evidence="2" id="KW-1185">Reference proteome</keyword>
<dbReference type="Proteomes" id="UP000322667">
    <property type="component" value="Chromosome A13"/>
</dbReference>
<organism evidence="1 2">
    <name type="scientific">Gossypium tomentosum</name>
    <name type="common">Hawaiian cotton</name>
    <name type="synonym">Gossypium sandvicense</name>
    <dbReference type="NCBI Taxonomy" id="34277"/>
    <lineage>
        <taxon>Eukaryota</taxon>
        <taxon>Viridiplantae</taxon>
        <taxon>Streptophyta</taxon>
        <taxon>Embryophyta</taxon>
        <taxon>Tracheophyta</taxon>
        <taxon>Spermatophyta</taxon>
        <taxon>Magnoliopsida</taxon>
        <taxon>eudicotyledons</taxon>
        <taxon>Gunneridae</taxon>
        <taxon>Pentapetalae</taxon>
        <taxon>rosids</taxon>
        <taxon>malvids</taxon>
        <taxon>Malvales</taxon>
        <taxon>Malvaceae</taxon>
        <taxon>Malvoideae</taxon>
        <taxon>Gossypium</taxon>
    </lineage>
</organism>
<dbReference type="AlphaFoldDB" id="A0A5D2MI11"/>
<accession>A0A5D2MI11</accession>
<dbReference type="EMBL" id="CM017622">
    <property type="protein sequence ID" value="TYH91023.1"/>
    <property type="molecule type" value="Genomic_DNA"/>
</dbReference>